<protein>
    <submittedName>
        <fullName evidence="2">Uncharacterized protein</fullName>
    </submittedName>
</protein>
<comment type="caution">
    <text evidence="2">The sequence shown here is derived from an EMBL/GenBank/DDBJ whole genome shotgun (WGS) entry which is preliminary data.</text>
</comment>
<feature type="region of interest" description="Disordered" evidence="1">
    <location>
        <begin position="1"/>
        <end position="24"/>
    </location>
</feature>
<accession>A0A512IPX3</accession>
<evidence type="ECO:0000313" key="3">
    <source>
        <dbReference type="Proteomes" id="UP000321258"/>
    </source>
</evidence>
<dbReference type="EMBL" id="BJZT01000022">
    <property type="protein sequence ID" value="GEO99730.1"/>
    <property type="molecule type" value="Genomic_DNA"/>
</dbReference>
<evidence type="ECO:0000313" key="2">
    <source>
        <dbReference type="EMBL" id="GEO99730.1"/>
    </source>
</evidence>
<proteinExistence type="predicted"/>
<evidence type="ECO:0000256" key="1">
    <source>
        <dbReference type="SAM" id="MobiDB-lite"/>
    </source>
</evidence>
<sequence>MPRLTVADGLPRDARSDSACAHAAAPDDGGAFRIRTDIEDGLAAQKLDSACRLQKAHHDRRIGVEIDIRVALHRLSAYASASVRATSARRGRDVENR</sequence>
<organism evidence="2 3">
    <name type="scientific">Methylobacterium haplocladii</name>
    <dbReference type="NCBI Taxonomy" id="1176176"/>
    <lineage>
        <taxon>Bacteria</taxon>
        <taxon>Pseudomonadati</taxon>
        <taxon>Pseudomonadota</taxon>
        <taxon>Alphaproteobacteria</taxon>
        <taxon>Hyphomicrobiales</taxon>
        <taxon>Methylobacteriaceae</taxon>
        <taxon>Methylobacterium</taxon>
    </lineage>
</organism>
<dbReference type="AlphaFoldDB" id="A0A512IPX3"/>
<keyword evidence="3" id="KW-1185">Reference proteome</keyword>
<reference evidence="2 3" key="1">
    <citation type="submission" date="2019-07" db="EMBL/GenBank/DDBJ databases">
        <title>Whole genome shotgun sequence of Methylobacterium haplocladii NBRC 107714.</title>
        <authorList>
            <person name="Hosoyama A."/>
            <person name="Uohara A."/>
            <person name="Ohji S."/>
            <person name="Ichikawa N."/>
        </authorList>
    </citation>
    <scope>NUCLEOTIDE SEQUENCE [LARGE SCALE GENOMIC DNA]</scope>
    <source>
        <strain evidence="2 3">NBRC 107714</strain>
    </source>
</reference>
<dbReference type="Proteomes" id="UP000321258">
    <property type="component" value="Unassembled WGS sequence"/>
</dbReference>
<gene>
    <name evidence="2" type="ORF">MHA02_21180</name>
</gene>
<name>A0A512IPX3_9HYPH</name>